<dbReference type="EMBL" id="JAUKUA010000004">
    <property type="protein sequence ID" value="KAK0715541.1"/>
    <property type="molecule type" value="Genomic_DNA"/>
</dbReference>
<keyword evidence="2" id="KW-0560">Oxidoreductase</keyword>
<comment type="caution">
    <text evidence="4">The sequence shown here is derived from an EMBL/GenBank/DDBJ whole genome shotgun (WGS) entry which is preliminary data.</text>
</comment>
<protein>
    <submittedName>
        <fullName evidence="4">Short-chain dehydrogenase</fullName>
    </submittedName>
</protein>
<sequence length="311" mass="32824">MAEQIYQLPTDAVWFITGCSSGIGKALAQHIASKPAHRLVATARTPSTGLAFLPDSPNTLKLALDVTSRASLDAAVAAALERFGRLDVVVNNAGYALVGDTENAADADARRVLDTNFWGTVDLTKHAMRVLREDNGANGGQQGGVVVNVTSLGGRAAFPGNAFYHAAKFAVEGFTESVAKEVRPEWNVHFCLIEPGGVQTGFVKSGQKTIAPHPAYAAPDTPARVLDSYRENPEATKNWADPDVIAAAIYGVVGSGRVIPLRVPLGPDSWGVLKNANIKDGENLDSLKELAISAGKPGQLESVQEALSLQF</sequence>
<dbReference type="PRINTS" id="PR00081">
    <property type="entry name" value="GDHRDH"/>
</dbReference>
<evidence type="ECO:0000256" key="2">
    <source>
        <dbReference type="ARBA" id="ARBA00023002"/>
    </source>
</evidence>
<dbReference type="GO" id="GO:0016491">
    <property type="term" value="F:oxidoreductase activity"/>
    <property type="evidence" value="ECO:0007669"/>
    <property type="project" value="UniProtKB-KW"/>
</dbReference>
<proteinExistence type="inferred from homology"/>
<dbReference type="AlphaFoldDB" id="A0AA40AGQ3"/>
<comment type="similarity">
    <text evidence="1 3">Belongs to the short-chain dehydrogenases/reductases (SDR) family.</text>
</comment>
<dbReference type="Gene3D" id="3.40.50.720">
    <property type="entry name" value="NAD(P)-binding Rossmann-like Domain"/>
    <property type="match status" value="1"/>
</dbReference>
<dbReference type="PANTHER" id="PTHR43976">
    <property type="entry name" value="SHORT CHAIN DEHYDROGENASE"/>
    <property type="match status" value="1"/>
</dbReference>
<evidence type="ECO:0000256" key="3">
    <source>
        <dbReference type="RuleBase" id="RU000363"/>
    </source>
</evidence>
<gene>
    <name evidence="4" type="ORF">B0H67DRAFT_489933</name>
</gene>
<accession>A0AA40AGQ3</accession>
<dbReference type="PANTHER" id="PTHR43976:SF16">
    <property type="entry name" value="SHORT-CHAIN DEHYDROGENASE_REDUCTASE FAMILY PROTEIN"/>
    <property type="match status" value="1"/>
</dbReference>
<evidence type="ECO:0000313" key="5">
    <source>
        <dbReference type="Proteomes" id="UP001172102"/>
    </source>
</evidence>
<evidence type="ECO:0000256" key="1">
    <source>
        <dbReference type="ARBA" id="ARBA00006484"/>
    </source>
</evidence>
<dbReference type="SUPFAM" id="SSF51735">
    <property type="entry name" value="NAD(P)-binding Rossmann-fold domains"/>
    <property type="match status" value="1"/>
</dbReference>
<dbReference type="InterPro" id="IPR051911">
    <property type="entry name" value="SDR_oxidoreductase"/>
</dbReference>
<dbReference type="Pfam" id="PF00106">
    <property type="entry name" value="adh_short"/>
    <property type="match status" value="1"/>
</dbReference>
<dbReference type="InterPro" id="IPR002347">
    <property type="entry name" value="SDR_fam"/>
</dbReference>
<dbReference type="InterPro" id="IPR036291">
    <property type="entry name" value="NAD(P)-bd_dom_sf"/>
</dbReference>
<dbReference type="PRINTS" id="PR00080">
    <property type="entry name" value="SDRFAMILY"/>
</dbReference>
<organism evidence="4 5">
    <name type="scientific">Lasiosphaeris hirsuta</name>
    <dbReference type="NCBI Taxonomy" id="260670"/>
    <lineage>
        <taxon>Eukaryota</taxon>
        <taxon>Fungi</taxon>
        <taxon>Dikarya</taxon>
        <taxon>Ascomycota</taxon>
        <taxon>Pezizomycotina</taxon>
        <taxon>Sordariomycetes</taxon>
        <taxon>Sordariomycetidae</taxon>
        <taxon>Sordariales</taxon>
        <taxon>Lasiosphaeriaceae</taxon>
        <taxon>Lasiosphaeris</taxon>
    </lineage>
</organism>
<evidence type="ECO:0000313" key="4">
    <source>
        <dbReference type="EMBL" id="KAK0715541.1"/>
    </source>
</evidence>
<name>A0AA40AGQ3_9PEZI</name>
<reference evidence="4" key="1">
    <citation type="submission" date="2023-06" db="EMBL/GenBank/DDBJ databases">
        <title>Genome-scale phylogeny and comparative genomics of the fungal order Sordariales.</title>
        <authorList>
            <consortium name="Lawrence Berkeley National Laboratory"/>
            <person name="Hensen N."/>
            <person name="Bonometti L."/>
            <person name="Westerberg I."/>
            <person name="Brannstrom I.O."/>
            <person name="Guillou S."/>
            <person name="Cros-Aarteil S."/>
            <person name="Calhoun S."/>
            <person name="Haridas S."/>
            <person name="Kuo A."/>
            <person name="Mondo S."/>
            <person name="Pangilinan J."/>
            <person name="Riley R."/>
            <person name="Labutti K."/>
            <person name="Andreopoulos B."/>
            <person name="Lipzen A."/>
            <person name="Chen C."/>
            <person name="Yanf M."/>
            <person name="Daum C."/>
            <person name="Ng V."/>
            <person name="Clum A."/>
            <person name="Steindorff A."/>
            <person name="Ohm R."/>
            <person name="Martin F."/>
            <person name="Silar P."/>
            <person name="Natvig D."/>
            <person name="Lalanne C."/>
            <person name="Gautier V."/>
            <person name="Ament-Velasquez S.L."/>
            <person name="Kruys A."/>
            <person name="Hutchinson M.I."/>
            <person name="Powell A.J."/>
            <person name="Barry K."/>
            <person name="Miller A.N."/>
            <person name="Grigoriev I.V."/>
            <person name="Debuchy R."/>
            <person name="Gladieux P."/>
            <person name="Thoren M.H."/>
            <person name="Johannesson H."/>
        </authorList>
    </citation>
    <scope>NUCLEOTIDE SEQUENCE</scope>
    <source>
        <strain evidence="4">SMH4607-1</strain>
    </source>
</reference>
<dbReference type="Proteomes" id="UP001172102">
    <property type="component" value="Unassembled WGS sequence"/>
</dbReference>
<keyword evidence="5" id="KW-1185">Reference proteome</keyword>